<dbReference type="EMBL" id="AXCM01005501">
    <property type="status" value="NOT_ANNOTATED_CDS"/>
    <property type="molecule type" value="Genomic_DNA"/>
</dbReference>
<dbReference type="AlphaFoldDB" id="A0A182MEF1"/>
<name>A0A182MEF1_9DIPT</name>
<dbReference type="EnsemblMetazoa" id="ACUA016247-RA">
    <property type="protein sequence ID" value="ACUA016247-PA"/>
    <property type="gene ID" value="ACUA016247"/>
</dbReference>
<dbReference type="EMBL" id="AXCM01005502">
    <property type="status" value="NOT_ANNOTATED_CDS"/>
    <property type="molecule type" value="Genomic_DNA"/>
</dbReference>
<protein>
    <submittedName>
        <fullName evidence="1">Uncharacterized protein</fullName>
    </submittedName>
</protein>
<keyword evidence="2" id="KW-1185">Reference proteome</keyword>
<dbReference type="Proteomes" id="UP000075883">
    <property type="component" value="Unassembled WGS sequence"/>
</dbReference>
<organism evidence="1 2">
    <name type="scientific">Anopheles culicifacies</name>
    <dbReference type="NCBI Taxonomy" id="139723"/>
    <lineage>
        <taxon>Eukaryota</taxon>
        <taxon>Metazoa</taxon>
        <taxon>Ecdysozoa</taxon>
        <taxon>Arthropoda</taxon>
        <taxon>Hexapoda</taxon>
        <taxon>Insecta</taxon>
        <taxon>Pterygota</taxon>
        <taxon>Neoptera</taxon>
        <taxon>Endopterygota</taxon>
        <taxon>Diptera</taxon>
        <taxon>Nematocera</taxon>
        <taxon>Culicoidea</taxon>
        <taxon>Culicidae</taxon>
        <taxon>Anophelinae</taxon>
        <taxon>Anopheles</taxon>
        <taxon>culicifacies species complex</taxon>
    </lineage>
</organism>
<proteinExistence type="predicted"/>
<dbReference type="VEuPathDB" id="VectorBase:ACUA016247"/>
<evidence type="ECO:0000313" key="2">
    <source>
        <dbReference type="Proteomes" id="UP000075883"/>
    </source>
</evidence>
<sequence>MYDIFRSLITVAPKAGSRTGPDLASPLWLACTVDGNQKANRTHVVAPRKSVSLILTEHYGPILHQHLRFFGRPHRAKFRTRWNQGLRQILQTGIILRTSSMSNGSGISRHHRKPLPIDGGLHGGSVAASIGTPHGTVRRIHECTCQQKHVHRDGDDGQRDDTG</sequence>
<reference evidence="2" key="1">
    <citation type="submission" date="2013-09" db="EMBL/GenBank/DDBJ databases">
        <title>The Genome Sequence of Anopheles culicifacies species A.</title>
        <authorList>
            <consortium name="The Broad Institute Genomics Platform"/>
            <person name="Neafsey D.E."/>
            <person name="Besansky N."/>
            <person name="Howell P."/>
            <person name="Walton C."/>
            <person name="Young S.K."/>
            <person name="Zeng Q."/>
            <person name="Gargeya S."/>
            <person name="Fitzgerald M."/>
            <person name="Haas B."/>
            <person name="Abouelleil A."/>
            <person name="Allen A.W."/>
            <person name="Alvarado L."/>
            <person name="Arachchi H.M."/>
            <person name="Berlin A.M."/>
            <person name="Chapman S.B."/>
            <person name="Gainer-Dewar J."/>
            <person name="Goldberg J."/>
            <person name="Griggs A."/>
            <person name="Gujja S."/>
            <person name="Hansen M."/>
            <person name="Howarth C."/>
            <person name="Imamovic A."/>
            <person name="Ireland A."/>
            <person name="Larimer J."/>
            <person name="McCowan C."/>
            <person name="Murphy C."/>
            <person name="Pearson M."/>
            <person name="Poon T.W."/>
            <person name="Priest M."/>
            <person name="Roberts A."/>
            <person name="Saif S."/>
            <person name="Shea T."/>
            <person name="Sisk P."/>
            <person name="Sykes S."/>
            <person name="Wortman J."/>
            <person name="Nusbaum C."/>
            <person name="Birren B."/>
        </authorList>
    </citation>
    <scope>NUCLEOTIDE SEQUENCE [LARGE SCALE GENOMIC DNA]</scope>
    <source>
        <strain evidence="2">A-37</strain>
    </source>
</reference>
<evidence type="ECO:0000313" key="1">
    <source>
        <dbReference type="EnsemblMetazoa" id="ACUA016247-PA"/>
    </source>
</evidence>
<accession>A0A182MEF1</accession>
<reference evidence="1" key="2">
    <citation type="submission" date="2020-05" db="UniProtKB">
        <authorList>
            <consortium name="EnsemblMetazoa"/>
        </authorList>
    </citation>
    <scope>IDENTIFICATION</scope>
    <source>
        <strain evidence="1">A-37</strain>
    </source>
</reference>